<dbReference type="EMBL" id="KQ087230">
    <property type="protein sequence ID" value="KLT40694.1"/>
    <property type="molecule type" value="Genomic_DNA"/>
</dbReference>
<evidence type="ECO:0000256" key="6">
    <source>
        <dbReference type="ARBA" id="ARBA00022833"/>
    </source>
</evidence>
<evidence type="ECO:0000256" key="2">
    <source>
        <dbReference type="ARBA" id="ARBA00022679"/>
    </source>
</evidence>
<dbReference type="Pfam" id="PF18439">
    <property type="entry name" value="zf_UBZ"/>
    <property type="match status" value="1"/>
</dbReference>
<dbReference type="Gene3D" id="3.40.1170.60">
    <property type="match status" value="1"/>
</dbReference>
<feature type="domain" description="UBZ3-type" evidence="12">
    <location>
        <begin position="585"/>
        <end position="626"/>
    </location>
</feature>
<dbReference type="Gene3D" id="3.30.70.270">
    <property type="match status" value="1"/>
</dbReference>
<dbReference type="PROSITE" id="PS51907">
    <property type="entry name" value="ZF_UBZ3"/>
    <property type="match status" value="1"/>
</dbReference>
<evidence type="ECO:0000256" key="4">
    <source>
        <dbReference type="ARBA" id="ARBA00022763"/>
    </source>
</evidence>
<evidence type="ECO:0000313" key="13">
    <source>
        <dbReference type="EMBL" id="KLT40694.1"/>
    </source>
</evidence>
<reference evidence="13 14" key="1">
    <citation type="submission" date="2015-03" db="EMBL/GenBank/DDBJ databases">
        <title>Genomics and transcriptomics of the oil-accumulating basidiomycete yeast T. oleaginosus allow insights into substrate utilization and the diverse evolutionary trajectories of mating systems in fungi.</title>
        <authorList>
            <consortium name="DOE Joint Genome Institute"/>
            <person name="Kourist R."/>
            <person name="Kracht O."/>
            <person name="Bracharz F."/>
            <person name="Lipzen A."/>
            <person name="Nolan M."/>
            <person name="Ohm R."/>
            <person name="Grigoriev I."/>
            <person name="Sun S."/>
            <person name="Heitman J."/>
            <person name="Bruck T."/>
            <person name="Nowrousian M."/>
        </authorList>
    </citation>
    <scope>NUCLEOTIDE SEQUENCE [LARGE SCALE GENOMIC DNA]</scope>
    <source>
        <strain evidence="13 14">IBC0246</strain>
    </source>
</reference>
<keyword evidence="8" id="KW-0539">Nucleus</keyword>
<dbReference type="OrthoDB" id="5723at2759"/>
<dbReference type="GO" id="GO:0003887">
    <property type="term" value="F:DNA-directed DNA polymerase activity"/>
    <property type="evidence" value="ECO:0007669"/>
    <property type="project" value="TreeGrafter"/>
</dbReference>
<dbReference type="RefSeq" id="XP_018277185.1">
    <property type="nucleotide sequence ID" value="XM_018423774.1"/>
</dbReference>
<evidence type="ECO:0000259" key="12">
    <source>
        <dbReference type="PROSITE" id="PS51907"/>
    </source>
</evidence>
<evidence type="ECO:0000256" key="9">
    <source>
        <dbReference type="ARBA" id="ARBA00044975"/>
    </source>
</evidence>
<dbReference type="GO" id="GO:0003684">
    <property type="term" value="F:damaged DNA binding"/>
    <property type="evidence" value="ECO:0007669"/>
    <property type="project" value="InterPro"/>
</dbReference>
<organism evidence="13 14">
    <name type="scientific">Cutaneotrichosporon oleaginosum</name>
    <dbReference type="NCBI Taxonomy" id="879819"/>
    <lineage>
        <taxon>Eukaryota</taxon>
        <taxon>Fungi</taxon>
        <taxon>Dikarya</taxon>
        <taxon>Basidiomycota</taxon>
        <taxon>Agaricomycotina</taxon>
        <taxon>Tremellomycetes</taxon>
        <taxon>Trichosporonales</taxon>
        <taxon>Trichosporonaceae</taxon>
        <taxon>Cutaneotrichosporon</taxon>
    </lineage>
</organism>
<dbReference type="InterPro" id="IPR036775">
    <property type="entry name" value="DNA_pol_Y-fam_lit_finger_sf"/>
</dbReference>
<sequence length="675" mass="74290">MSLFAGPSRPTTTTPTVVNYRHLLSPQAMTVFNPLRTIAHCDIDGAFAQFEQVRLGLPDDVPLICSQWGSIIAVNYPARAYGIKRMHNEVEAKKLCPHLVVQHVATYRDGDTEAGYWDDVDRRTHKVSLDPYRRESLKILAIFREMVPRGELEKASIDEAFMDLTPMVIERLLERHAYLRSVPPDAPDGLDSPLPPAPPVDWGKAGHVVPVDMGMGVEEGVEPEDGDGETKGESTWGDWALCVGAEIMADVRAEVWRRLHYTCSAGIGHNKTLAKICSGWKKPNQQTVLRLAATPGFMRDMDFTDIRFLGGKLGNAIAEEYSAKTVGDMLPVTLEDMQAKFGEESIWVYNILRGIDHTEVKEKLATKSMLASKNTIPNVTTHAQGHHWLGVLAGELAVRLREARAVAPGLWPKTLVLSTRTGWDPRSRQMAFPFARDLDAAYIVKHARRLWDEHVGHLKVLKFNNISLAFHGLEKLEEGQRGIEGFLKRPREEREASAQSSGSSEHVKEPPVKRTRLPTLHMSPKPTPLEAFLRKGGKTEAKDEGDDERKASTEAKVEAESALKTGTEGAEGDVAGTKEETEENSGAPGWTCPRCGEEFALPDEEWVARQRAEHEDWHFAADLQAQYGGAAEGGSEGSASRATNGGGGGSSVARGKAKAKVQKPKGIKAFFAPKK</sequence>
<keyword evidence="5" id="KW-0863">Zinc-finger</keyword>
<keyword evidence="4" id="KW-0227">DNA damage</keyword>
<dbReference type="SUPFAM" id="SSF56672">
    <property type="entry name" value="DNA/RNA polymerases"/>
    <property type="match status" value="1"/>
</dbReference>
<comment type="subcellular location">
    <subcellularLocation>
        <location evidence="1">Nucleus</location>
    </subcellularLocation>
</comment>
<keyword evidence="3" id="KW-0479">Metal-binding</keyword>
<keyword evidence="14" id="KW-1185">Reference proteome</keyword>
<dbReference type="GO" id="GO:0042276">
    <property type="term" value="P:error-prone translesion synthesis"/>
    <property type="evidence" value="ECO:0007669"/>
    <property type="project" value="TreeGrafter"/>
</dbReference>
<evidence type="ECO:0000256" key="7">
    <source>
        <dbReference type="ARBA" id="ARBA00023204"/>
    </source>
</evidence>
<dbReference type="PIRSF" id="PIRSF036603">
    <property type="entry name" value="DPol_eta"/>
    <property type="match status" value="1"/>
</dbReference>
<evidence type="ECO:0000256" key="3">
    <source>
        <dbReference type="ARBA" id="ARBA00022723"/>
    </source>
</evidence>
<feature type="compositionally biased region" description="Basic residues" evidence="10">
    <location>
        <begin position="655"/>
        <end position="666"/>
    </location>
</feature>
<proteinExistence type="predicted"/>
<evidence type="ECO:0000259" key="11">
    <source>
        <dbReference type="PROSITE" id="PS50173"/>
    </source>
</evidence>
<dbReference type="GO" id="GO:0006281">
    <property type="term" value="P:DNA repair"/>
    <property type="evidence" value="ECO:0007669"/>
    <property type="project" value="UniProtKB-KW"/>
</dbReference>
<dbReference type="Pfam" id="PF00817">
    <property type="entry name" value="IMS"/>
    <property type="match status" value="1"/>
</dbReference>
<name>A0A0J1AZC5_9TREE</name>
<dbReference type="GO" id="GO:0009314">
    <property type="term" value="P:response to radiation"/>
    <property type="evidence" value="ECO:0007669"/>
    <property type="project" value="TreeGrafter"/>
</dbReference>
<evidence type="ECO:0000256" key="1">
    <source>
        <dbReference type="ARBA" id="ARBA00004123"/>
    </source>
</evidence>
<dbReference type="STRING" id="879819.A0A0J1AZC5"/>
<dbReference type="GO" id="GO:0008270">
    <property type="term" value="F:zinc ion binding"/>
    <property type="evidence" value="ECO:0007669"/>
    <property type="project" value="UniProtKB-KW"/>
</dbReference>
<dbReference type="InterPro" id="IPR001126">
    <property type="entry name" value="UmuC"/>
</dbReference>
<dbReference type="InterPro" id="IPR043128">
    <property type="entry name" value="Rev_trsase/Diguanyl_cyclase"/>
</dbReference>
<feature type="region of interest" description="Disordered" evidence="10">
    <location>
        <begin position="628"/>
        <end position="675"/>
    </location>
</feature>
<feature type="domain" description="UmuC" evidence="11">
    <location>
        <begin position="38"/>
        <end position="310"/>
    </location>
</feature>
<feature type="compositionally biased region" description="Basic and acidic residues" evidence="10">
    <location>
        <begin position="537"/>
        <end position="561"/>
    </location>
</feature>
<evidence type="ECO:0000313" key="14">
    <source>
        <dbReference type="Proteomes" id="UP000053611"/>
    </source>
</evidence>
<dbReference type="PROSITE" id="PS50173">
    <property type="entry name" value="UMUC"/>
    <property type="match status" value="1"/>
</dbReference>
<dbReference type="PANTHER" id="PTHR45873">
    <property type="entry name" value="DNA POLYMERASE ETA"/>
    <property type="match status" value="1"/>
</dbReference>
<dbReference type="InterPro" id="IPR041298">
    <property type="entry name" value="UBZ3"/>
</dbReference>
<dbReference type="GO" id="GO:0070987">
    <property type="term" value="P:error-free translesion synthesis"/>
    <property type="evidence" value="ECO:0007669"/>
    <property type="project" value="UniProtKB-ARBA"/>
</dbReference>
<dbReference type="Gene3D" id="1.10.150.20">
    <property type="entry name" value="5' to 3' exonuclease, C-terminal subdomain"/>
    <property type="match status" value="1"/>
</dbReference>
<accession>A0A0J1AZC5</accession>
<evidence type="ECO:0000256" key="8">
    <source>
        <dbReference type="ARBA" id="ARBA00023242"/>
    </source>
</evidence>
<dbReference type="Gene3D" id="3.30.1490.100">
    <property type="entry name" value="DNA polymerase, Y-family, little finger domain"/>
    <property type="match status" value="1"/>
</dbReference>
<protein>
    <recommendedName>
        <fullName evidence="9">DNA polymerase eta</fullName>
    </recommendedName>
</protein>
<dbReference type="InterPro" id="IPR017961">
    <property type="entry name" value="DNA_pol_Y-fam_little_finger"/>
</dbReference>
<dbReference type="GO" id="GO:0007064">
    <property type="term" value="P:mitotic sister chromatid cohesion"/>
    <property type="evidence" value="ECO:0007669"/>
    <property type="project" value="UniProtKB-ARBA"/>
</dbReference>
<dbReference type="SUPFAM" id="SSF100879">
    <property type="entry name" value="Lesion bypass DNA polymerase (Y-family), little finger domain"/>
    <property type="match status" value="1"/>
</dbReference>
<dbReference type="Pfam" id="PF21704">
    <property type="entry name" value="POLH-Rev1_HhH"/>
    <property type="match status" value="1"/>
</dbReference>
<dbReference type="FunFam" id="1.10.150.20:FF:000014">
    <property type="entry name" value="Polymerase (DNA directed), eta"/>
    <property type="match status" value="1"/>
</dbReference>
<keyword evidence="7" id="KW-0234">DNA repair</keyword>
<dbReference type="PANTHER" id="PTHR45873:SF1">
    <property type="entry name" value="DNA POLYMERASE ETA"/>
    <property type="match status" value="1"/>
</dbReference>
<keyword evidence="2" id="KW-0808">Transferase</keyword>
<dbReference type="Proteomes" id="UP000053611">
    <property type="component" value="Unassembled WGS sequence"/>
</dbReference>
<keyword evidence="6" id="KW-0862">Zinc</keyword>
<dbReference type="GO" id="GO:0005634">
    <property type="term" value="C:nucleus"/>
    <property type="evidence" value="ECO:0007669"/>
    <property type="project" value="UniProtKB-SubCell"/>
</dbReference>
<dbReference type="Pfam" id="PF11799">
    <property type="entry name" value="IMS_C"/>
    <property type="match status" value="1"/>
</dbReference>
<dbReference type="InterPro" id="IPR043502">
    <property type="entry name" value="DNA/RNA_pol_sf"/>
</dbReference>
<feature type="region of interest" description="Disordered" evidence="10">
    <location>
        <begin position="490"/>
        <end position="591"/>
    </location>
</feature>
<evidence type="ECO:0000256" key="5">
    <source>
        <dbReference type="ARBA" id="ARBA00022771"/>
    </source>
</evidence>
<gene>
    <name evidence="13" type="ORF">CC85DRAFT_287207</name>
</gene>
<dbReference type="GO" id="GO:0035861">
    <property type="term" value="C:site of double-strand break"/>
    <property type="evidence" value="ECO:0007669"/>
    <property type="project" value="TreeGrafter"/>
</dbReference>
<dbReference type="GeneID" id="28984377"/>
<dbReference type="InterPro" id="IPR052230">
    <property type="entry name" value="DNA_polymerase_eta"/>
</dbReference>
<dbReference type="FunFam" id="3.40.1170.60:FF:000008">
    <property type="entry name" value="DNA polymerase eta subunit"/>
    <property type="match status" value="1"/>
</dbReference>
<evidence type="ECO:0000256" key="10">
    <source>
        <dbReference type="SAM" id="MobiDB-lite"/>
    </source>
</evidence>
<dbReference type="AlphaFoldDB" id="A0A0J1AZC5"/>
<dbReference type="GO" id="GO:0005657">
    <property type="term" value="C:replication fork"/>
    <property type="evidence" value="ECO:0007669"/>
    <property type="project" value="UniProtKB-ARBA"/>
</dbReference>